<dbReference type="Proteomes" id="UP001162164">
    <property type="component" value="Unassembled WGS sequence"/>
</dbReference>
<accession>A0ABQ9JY56</accession>
<evidence type="ECO:0000256" key="1">
    <source>
        <dbReference type="SAM" id="MobiDB-lite"/>
    </source>
</evidence>
<protein>
    <submittedName>
        <fullName evidence="2">Uncharacterized protein</fullName>
    </submittedName>
</protein>
<evidence type="ECO:0000313" key="2">
    <source>
        <dbReference type="EMBL" id="KAJ8983296.1"/>
    </source>
</evidence>
<comment type="caution">
    <text evidence="2">The sequence shown here is derived from an EMBL/GenBank/DDBJ whole genome shotgun (WGS) entry which is preliminary data.</text>
</comment>
<dbReference type="EMBL" id="JAPWTJ010000081">
    <property type="protein sequence ID" value="KAJ8983296.1"/>
    <property type="molecule type" value="Genomic_DNA"/>
</dbReference>
<organism evidence="2 3">
    <name type="scientific">Molorchus minor</name>
    <dbReference type="NCBI Taxonomy" id="1323400"/>
    <lineage>
        <taxon>Eukaryota</taxon>
        <taxon>Metazoa</taxon>
        <taxon>Ecdysozoa</taxon>
        <taxon>Arthropoda</taxon>
        <taxon>Hexapoda</taxon>
        <taxon>Insecta</taxon>
        <taxon>Pterygota</taxon>
        <taxon>Neoptera</taxon>
        <taxon>Endopterygota</taxon>
        <taxon>Coleoptera</taxon>
        <taxon>Polyphaga</taxon>
        <taxon>Cucujiformia</taxon>
        <taxon>Chrysomeloidea</taxon>
        <taxon>Cerambycidae</taxon>
        <taxon>Lamiinae</taxon>
        <taxon>Monochamini</taxon>
        <taxon>Molorchus</taxon>
    </lineage>
</organism>
<keyword evidence="3" id="KW-1185">Reference proteome</keyword>
<feature type="region of interest" description="Disordered" evidence="1">
    <location>
        <begin position="1"/>
        <end position="23"/>
    </location>
</feature>
<proteinExistence type="predicted"/>
<evidence type="ECO:0000313" key="3">
    <source>
        <dbReference type="Proteomes" id="UP001162164"/>
    </source>
</evidence>
<reference evidence="2" key="1">
    <citation type="journal article" date="2023" name="Insect Mol. Biol.">
        <title>Genome sequencing provides insights into the evolution of gene families encoding plant cell wall-degrading enzymes in longhorned beetles.</title>
        <authorList>
            <person name="Shin N.R."/>
            <person name="Okamura Y."/>
            <person name="Kirsch R."/>
            <person name="Pauchet Y."/>
        </authorList>
    </citation>
    <scope>NUCLEOTIDE SEQUENCE</scope>
    <source>
        <strain evidence="2">MMC_N1</strain>
    </source>
</reference>
<gene>
    <name evidence="2" type="ORF">NQ317_019853</name>
</gene>
<name>A0ABQ9JY56_9CUCU</name>
<sequence>MKPERSCNSKVTGLKPDMMLDPITADTKRGDEVWLYNRRGRKEDRPNSRRHGKALILLSRGSTIWFIESNEDPERK</sequence>